<dbReference type="NCBIfam" id="NF008186">
    <property type="entry name" value="PRK10938.1"/>
    <property type="match status" value="1"/>
</dbReference>
<dbReference type="GO" id="GO:0016887">
    <property type="term" value="F:ATP hydrolysis activity"/>
    <property type="evidence" value="ECO:0007669"/>
    <property type="project" value="InterPro"/>
</dbReference>
<dbReference type="Pfam" id="PF00005">
    <property type="entry name" value="ABC_tran"/>
    <property type="match status" value="2"/>
</dbReference>
<dbReference type="SUPFAM" id="SSF52540">
    <property type="entry name" value="P-loop containing nucleoside triphosphate hydrolases"/>
    <property type="match status" value="2"/>
</dbReference>
<protein>
    <submittedName>
        <fullName evidence="4">Molybdate transport system ATP-binding protein</fullName>
    </submittedName>
</protein>
<name>A0A7W4W5P6_9GAMM</name>
<dbReference type="InterPro" id="IPR027417">
    <property type="entry name" value="P-loop_NTPase"/>
</dbReference>
<dbReference type="PROSITE" id="PS50893">
    <property type="entry name" value="ABC_TRANSPORTER_2"/>
    <property type="match status" value="2"/>
</dbReference>
<sequence>MQLHNISLTLGGKTVLSEINWQIPPGECWGILGTNASGKSSLAQVLSGELSAEGEITGLPERVLWVSLESQQALYEDELYRDESDLTNEIDEGRTVRQLLEEIAPWSPTHKQLCETLNLSALLDRGYRRLSSGEGRRALLACALLQKPDLLILDEPFEGLDQQSYAQLKQSLNALVLQGQWLMLVVNQSAQLIDECRHVALLDAGKMLYQGPRPEELESVWQQLDRHRKSLPQLPPRNPEFQLPSWPDEKPLLVFTNAFVQYGDTFQFRDFNWQLQPGQHTRIHGPNGSGKSTLLGLITGDHPQCYRNDLEILGFRRGSGESIWEIKKHIGYVSGSLHRDYRASASALTVVISGLTDSIGVYSAVGEKERELGLHWLDILGLREQANAPFRSLSMGQQQLLLIARALIKQPPLIILDEPTEGLDDFNRFYVLKIVEKLIAASGSTLLLVSHREDETLACIKHTLEFVPVELDEVRYNITHTIRD</sequence>
<dbReference type="PANTHER" id="PTHR43158">
    <property type="entry name" value="SKFA PEPTIDE EXPORT ATP-BINDING PROTEIN SKFE"/>
    <property type="match status" value="1"/>
</dbReference>
<dbReference type="InterPro" id="IPR003593">
    <property type="entry name" value="AAA+_ATPase"/>
</dbReference>
<feature type="domain" description="ABC transporter" evidence="3">
    <location>
        <begin position="1"/>
        <end position="229"/>
    </location>
</feature>
<organism evidence="4 5">
    <name type="scientific">Litorivivens lipolytica</name>
    <dbReference type="NCBI Taxonomy" id="1524264"/>
    <lineage>
        <taxon>Bacteria</taxon>
        <taxon>Pseudomonadati</taxon>
        <taxon>Pseudomonadota</taxon>
        <taxon>Gammaproteobacteria</taxon>
        <taxon>Litorivivens</taxon>
    </lineage>
</organism>
<dbReference type="GO" id="GO:0005524">
    <property type="term" value="F:ATP binding"/>
    <property type="evidence" value="ECO:0007669"/>
    <property type="project" value="UniProtKB-KW"/>
</dbReference>
<evidence type="ECO:0000259" key="3">
    <source>
        <dbReference type="PROSITE" id="PS50893"/>
    </source>
</evidence>
<reference evidence="4 5" key="1">
    <citation type="submission" date="2020-08" db="EMBL/GenBank/DDBJ databases">
        <title>Genomic Encyclopedia of Type Strains, Phase III (KMG-III): the genomes of soil and plant-associated and newly described type strains.</title>
        <authorList>
            <person name="Whitman W."/>
        </authorList>
    </citation>
    <scope>NUCLEOTIDE SEQUENCE [LARGE SCALE GENOMIC DNA]</scope>
    <source>
        <strain evidence="4 5">CECT 8654</strain>
    </source>
</reference>
<feature type="domain" description="ABC transporter" evidence="3">
    <location>
        <begin position="253"/>
        <end position="484"/>
    </location>
</feature>
<proteinExistence type="predicted"/>
<evidence type="ECO:0000313" key="4">
    <source>
        <dbReference type="EMBL" id="MBB3047946.1"/>
    </source>
</evidence>
<gene>
    <name evidence="4" type="ORF">FHR99_002212</name>
</gene>
<comment type="caution">
    <text evidence="4">The sequence shown here is derived from an EMBL/GenBank/DDBJ whole genome shotgun (WGS) entry which is preliminary data.</text>
</comment>
<keyword evidence="1" id="KW-0547">Nucleotide-binding</keyword>
<dbReference type="InterPro" id="IPR003439">
    <property type="entry name" value="ABC_transporter-like_ATP-bd"/>
</dbReference>
<keyword evidence="2 4" id="KW-0067">ATP-binding</keyword>
<dbReference type="PANTHER" id="PTHR43158:SF2">
    <property type="entry name" value="SKFA PEPTIDE EXPORT ATP-BINDING PROTEIN SKFE"/>
    <property type="match status" value="1"/>
</dbReference>
<dbReference type="EMBL" id="JACHWY010000002">
    <property type="protein sequence ID" value="MBB3047946.1"/>
    <property type="molecule type" value="Genomic_DNA"/>
</dbReference>
<dbReference type="Gene3D" id="3.40.50.300">
    <property type="entry name" value="P-loop containing nucleotide triphosphate hydrolases"/>
    <property type="match status" value="2"/>
</dbReference>
<evidence type="ECO:0000256" key="1">
    <source>
        <dbReference type="ARBA" id="ARBA00022741"/>
    </source>
</evidence>
<evidence type="ECO:0000256" key="2">
    <source>
        <dbReference type="ARBA" id="ARBA00022840"/>
    </source>
</evidence>
<keyword evidence="5" id="KW-1185">Reference proteome</keyword>
<dbReference type="Proteomes" id="UP000537130">
    <property type="component" value="Unassembled WGS sequence"/>
</dbReference>
<evidence type="ECO:0000313" key="5">
    <source>
        <dbReference type="Proteomes" id="UP000537130"/>
    </source>
</evidence>
<dbReference type="SMART" id="SM00382">
    <property type="entry name" value="AAA"/>
    <property type="match status" value="2"/>
</dbReference>
<dbReference type="AlphaFoldDB" id="A0A7W4W5P6"/>
<accession>A0A7W4W5P6</accession>
<dbReference type="RefSeq" id="WP_183410695.1">
    <property type="nucleotide sequence ID" value="NZ_JACHWY010000002.1"/>
</dbReference>